<dbReference type="PANTHER" id="PTHR45641:SF19">
    <property type="entry name" value="NEPHROCYSTIN-3"/>
    <property type="match status" value="1"/>
</dbReference>
<dbReference type="Pfam" id="PF13424">
    <property type="entry name" value="TPR_12"/>
    <property type="match status" value="2"/>
</dbReference>
<keyword evidence="1" id="KW-0677">Repeat</keyword>
<dbReference type="InterPro" id="IPR019734">
    <property type="entry name" value="TPR_rpt"/>
</dbReference>
<dbReference type="PANTHER" id="PTHR45641">
    <property type="entry name" value="TETRATRICOPEPTIDE REPEAT PROTEIN (AFU_ORTHOLOGUE AFUA_6G03870)"/>
    <property type="match status" value="1"/>
</dbReference>
<evidence type="ECO:0000256" key="1">
    <source>
        <dbReference type="ARBA" id="ARBA00022737"/>
    </source>
</evidence>
<evidence type="ECO:0008006" key="8">
    <source>
        <dbReference type="Google" id="ProtNLM"/>
    </source>
</evidence>
<dbReference type="Gene3D" id="1.25.40.10">
    <property type="entry name" value="Tetratricopeptide repeat domain"/>
    <property type="match status" value="1"/>
</dbReference>
<dbReference type="EMBL" id="CAJNOH010007113">
    <property type="protein sequence ID" value="CAF1449934.1"/>
    <property type="molecule type" value="Genomic_DNA"/>
</dbReference>
<feature type="repeat" description="TPR" evidence="3">
    <location>
        <begin position="71"/>
        <end position="104"/>
    </location>
</feature>
<feature type="repeat" description="TPR" evidence="3">
    <location>
        <begin position="113"/>
        <end position="146"/>
    </location>
</feature>
<gene>
    <name evidence="5" type="ORF">JXQ802_LOCUS52853</name>
    <name evidence="4" type="ORF">PYM288_LOCUS36505</name>
</gene>
<dbReference type="EMBL" id="CAJNOL010008742">
    <property type="protein sequence ID" value="CAF1638571.1"/>
    <property type="molecule type" value="Genomic_DNA"/>
</dbReference>
<evidence type="ECO:0000256" key="3">
    <source>
        <dbReference type="PROSITE-ProRule" id="PRU00339"/>
    </source>
</evidence>
<dbReference type="SUPFAM" id="SSF48452">
    <property type="entry name" value="TPR-like"/>
    <property type="match status" value="1"/>
</dbReference>
<evidence type="ECO:0000313" key="5">
    <source>
        <dbReference type="EMBL" id="CAF1638571.1"/>
    </source>
</evidence>
<dbReference type="AlphaFoldDB" id="A0A815PJC2"/>
<organism evidence="4 6">
    <name type="scientific">Rotaria sordida</name>
    <dbReference type="NCBI Taxonomy" id="392033"/>
    <lineage>
        <taxon>Eukaryota</taxon>
        <taxon>Metazoa</taxon>
        <taxon>Spiralia</taxon>
        <taxon>Gnathifera</taxon>
        <taxon>Rotifera</taxon>
        <taxon>Eurotatoria</taxon>
        <taxon>Bdelloidea</taxon>
        <taxon>Philodinida</taxon>
        <taxon>Philodinidae</taxon>
        <taxon>Rotaria</taxon>
    </lineage>
</organism>
<protein>
    <recommendedName>
        <fullName evidence="8">Kinesin light chain</fullName>
    </recommendedName>
</protein>
<accession>A0A815PJC2</accession>
<dbReference type="GO" id="GO:0000339">
    <property type="term" value="F:RNA cap binding"/>
    <property type="evidence" value="ECO:0007669"/>
    <property type="project" value="InterPro"/>
</dbReference>
<dbReference type="Pfam" id="PF21071">
    <property type="entry name" value="LARP1_HEAT"/>
    <property type="match status" value="1"/>
</dbReference>
<keyword evidence="2 3" id="KW-0802">TPR repeat</keyword>
<evidence type="ECO:0000313" key="4">
    <source>
        <dbReference type="EMBL" id="CAF1449934.1"/>
    </source>
</evidence>
<keyword evidence="7" id="KW-1185">Reference proteome</keyword>
<evidence type="ECO:0000313" key="6">
    <source>
        <dbReference type="Proteomes" id="UP000663854"/>
    </source>
</evidence>
<dbReference type="GO" id="GO:0048255">
    <property type="term" value="P:mRNA stabilization"/>
    <property type="evidence" value="ECO:0007669"/>
    <property type="project" value="InterPro"/>
</dbReference>
<sequence>MKDYPKALENFEKCLSIWQKALPENHPDIAFAFSNIGDVHRLMGNYEKALAFHQKALNIQENVQCDPTDCATTYINLGETYCEMKDYSKALTYFEKGLEIREKKLPKNHPDLAVVYHNMAKLYLATRKYSMAMKNIQQTVEIAQEKLSSTHPHLLEYKETFEKVRMKITRQQDFYDQYSHYWHENNSNSYDIYGSTLVEIPQFQHPSHTLLQQNGFTQQVYLKYKQECLDDKKKR</sequence>
<evidence type="ECO:0000313" key="7">
    <source>
        <dbReference type="Proteomes" id="UP000663870"/>
    </source>
</evidence>
<reference evidence="4" key="1">
    <citation type="submission" date="2021-02" db="EMBL/GenBank/DDBJ databases">
        <authorList>
            <person name="Nowell W R."/>
        </authorList>
    </citation>
    <scope>NUCLEOTIDE SEQUENCE</scope>
</reference>
<dbReference type="PROSITE" id="PS50005">
    <property type="entry name" value="TPR"/>
    <property type="match status" value="3"/>
</dbReference>
<dbReference type="InterPro" id="IPR011990">
    <property type="entry name" value="TPR-like_helical_dom_sf"/>
</dbReference>
<name>A0A815PJC2_9BILA</name>
<feature type="repeat" description="TPR" evidence="3">
    <location>
        <begin position="30"/>
        <end position="63"/>
    </location>
</feature>
<dbReference type="Proteomes" id="UP000663854">
    <property type="component" value="Unassembled WGS sequence"/>
</dbReference>
<dbReference type="SMART" id="SM00028">
    <property type="entry name" value="TPR"/>
    <property type="match status" value="3"/>
</dbReference>
<proteinExistence type="predicted"/>
<evidence type="ECO:0000256" key="2">
    <source>
        <dbReference type="ARBA" id="ARBA00022803"/>
    </source>
</evidence>
<comment type="caution">
    <text evidence="4">The sequence shown here is derived from an EMBL/GenBank/DDBJ whole genome shotgun (WGS) entry which is preliminary data.</text>
</comment>
<dbReference type="PROSITE" id="PS50293">
    <property type="entry name" value="TPR_REGION"/>
    <property type="match status" value="1"/>
</dbReference>
<dbReference type="Proteomes" id="UP000663870">
    <property type="component" value="Unassembled WGS sequence"/>
</dbReference>
<dbReference type="InterPro" id="IPR006607">
    <property type="entry name" value="DM15"/>
</dbReference>